<evidence type="ECO:0000256" key="1">
    <source>
        <dbReference type="SAM" id="Phobius"/>
    </source>
</evidence>
<feature type="transmembrane region" description="Helical" evidence="1">
    <location>
        <begin position="166"/>
        <end position="186"/>
    </location>
</feature>
<keyword evidence="1" id="KW-1133">Transmembrane helix</keyword>
<feature type="transmembrane region" description="Helical" evidence="1">
    <location>
        <begin position="573"/>
        <end position="593"/>
    </location>
</feature>
<feature type="transmembrane region" description="Helical" evidence="1">
    <location>
        <begin position="657"/>
        <end position="683"/>
    </location>
</feature>
<feature type="transmembrane region" description="Helical" evidence="1">
    <location>
        <begin position="623"/>
        <end position="645"/>
    </location>
</feature>
<feature type="transmembrane region" description="Helical" evidence="1">
    <location>
        <begin position="352"/>
        <end position="372"/>
    </location>
</feature>
<feature type="transmembrane region" description="Helical" evidence="1">
    <location>
        <begin position="293"/>
        <end position="312"/>
    </location>
</feature>
<feature type="transmembrane region" description="Helical" evidence="1">
    <location>
        <begin position="261"/>
        <end position="286"/>
    </location>
</feature>
<organism evidence="2 3">
    <name type="scientific">[Eubacterium] hominis</name>
    <dbReference type="NCBI Taxonomy" id="2764325"/>
    <lineage>
        <taxon>Bacteria</taxon>
        <taxon>Bacillati</taxon>
        <taxon>Bacillota</taxon>
        <taxon>Erysipelotrichia</taxon>
        <taxon>Erysipelotrichales</taxon>
        <taxon>Erysipelotrichaceae</taxon>
        <taxon>Amedibacillus</taxon>
    </lineage>
</organism>
<keyword evidence="3" id="KW-1185">Reference proteome</keyword>
<keyword evidence="1" id="KW-0812">Transmembrane</keyword>
<accession>A0A7G9GJ94</accession>
<feature type="transmembrane region" description="Helical" evidence="1">
    <location>
        <begin position="689"/>
        <end position="712"/>
    </location>
</feature>
<evidence type="ECO:0000313" key="2">
    <source>
        <dbReference type="EMBL" id="QNM10876.1"/>
    </source>
</evidence>
<name>A0A7G9GJ94_9FIRM</name>
<protein>
    <recommendedName>
        <fullName evidence="4">ABC transporter permease</fullName>
    </recommendedName>
</protein>
<dbReference type="AlphaFoldDB" id="A0A7G9GJ94"/>
<dbReference type="KEGG" id="ehn:H9Q80_11350"/>
<feature type="transmembrane region" description="Helical" evidence="1">
    <location>
        <begin position="528"/>
        <end position="546"/>
    </location>
</feature>
<gene>
    <name evidence="2" type="ORF">H9Q80_11350</name>
</gene>
<dbReference type="RefSeq" id="WP_187426187.1">
    <property type="nucleotide sequence ID" value="NZ_CP060636.1"/>
</dbReference>
<keyword evidence="1" id="KW-0472">Membrane</keyword>
<dbReference type="EMBL" id="CP060636">
    <property type="protein sequence ID" value="QNM10876.1"/>
    <property type="molecule type" value="Genomic_DNA"/>
</dbReference>
<proteinExistence type="predicted"/>
<feature type="transmembrane region" description="Helical" evidence="1">
    <location>
        <begin position="207"/>
        <end position="231"/>
    </location>
</feature>
<evidence type="ECO:0008006" key="4">
    <source>
        <dbReference type="Google" id="ProtNLM"/>
    </source>
</evidence>
<reference evidence="2 3" key="1">
    <citation type="submission" date="2020-08" db="EMBL/GenBank/DDBJ databases">
        <authorList>
            <person name="Liu C."/>
            <person name="Sun Q."/>
        </authorList>
    </citation>
    <scope>NUCLEOTIDE SEQUENCE [LARGE SCALE GENOMIC DNA]</scope>
    <source>
        <strain evidence="2 3">NSJ-61</strain>
    </source>
</reference>
<evidence type="ECO:0000313" key="3">
    <source>
        <dbReference type="Proteomes" id="UP000515856"/>
    </source>
</evidence>
<sequence>MANVLFFYQNKSDSFNASDYKQIQIKLKGKTDKERYAYLNELQDINSLFMMKEAVINHQVDFNEYVEKYGKEWVNQVLKMEYEDIVNDALIHRLIEEEDNLHSYDLFLKQVKQQYETNQSISIFQNKDPFIQSRADQTKRLYEKMHVNMPSSSDGSYGSEKVLKSMIPDALILLTVAYFFYMLVAFEDEKGMIKYGSMMKKGSNQQLLSKWLALLVLVMGLEAIFLLTLFLNSGMQYGMQDIFQPIQSILYYVSVPYHMNVLSFIAVVFCFKIIIYAFLLALLFMVYAFVKNYLLAISISALFIGSFTFLASTSGDSHLLSYLGLTQILHPEYALKNVSYIRFFSMAIPYNVLYGLFIILMILAFALCFKLFHKQRKHILRITHQAKSHKVHGLLFYEMKKLWINDFGIVLMVVCLIAQILLLALIISMSNIEDNQYNYYIDQIGDHVSKEADEKIALERQKIDDAKQQIMIKKDPIKLNEYMKIQSMEQGFSLYENRYQAIKEDPFSRKLIKEDQVRFLIDNDYTQSQLLFVLLLFMILITMQSYDRENLTKVKQLQNMSEHMDTRLKKAKLITMGIGAFIGVLGMNFMMLLHNYQMYPGADYTNRLCDSVVFYNTHVTLSIGLYLVLLFIWQLFITCILMLVLQKVYHKIPHAKMITIILLTMIFPLLMKDTSLGVFAIFYDLYYPITNFIMAGIVLIGCVGVYIGFHVVERRKRL</sequence>
<feature type="transmembrane region" description="Helical" evidence="1">
    <location>
        <begin position="407"/>
        <end position="429"/>
    </location>
</feature>
<dbReference type="Proteomes" id="UP000515856">
    <property type="component" value="Chromosome"/>
</dbReference>